<feature type="transmembrane region" description="Helical" evidence="8">
    <location>
        <begin position="288"/>
        <end position="305"/>
    </location>
</feature>
<dbReference type="GO" id="GO:0016760">
    <property type="term" value="F:cellulose synthase (UDP-forming) activity"/>
    <property type="evidence" value="ECO:0007669"/>
    <property type="project" value="InterPro"/>
</dbReference>
<evidence type="ECO:0000256" key="8">
    <source>
        <dbReference type="SAM" id="Phobius"/>
    </source>
</evidence>
<sequence length="429" mass="48119">MYSNDPQTPLRVLCYVCDPAMRSKLGYVQFPQHFHGLNKNDIYASEYKRMYQINSMGLDGLMGPNYVGPGCFFVRRAFFGGPFPSTMLPPEIPQLGPDYVVDKPITSEAVLALAHKVAACNYENQTQWGSKIGFRYGSTSEDLFTGYRLKCEGWKGVLCKPQRAAFLGDVPITLLDLLTQCKRWSIGQYQVGFCKHSPLTFGIRSMGLLMSLGYSYYSFWSIWSIPVTTYAFLPQLALLNGVSIFPEISKPWFFLYVFLFLGAYGQDLLEFVLAGASVGRWWNDQRMWLIKGLSCFLFATVEYLLKSFGFSTHGFTVTSKVVDDEQGKRYEQGTFEFGVTSPMFVPITMAAIINLFSFILGMIQVSGSSSKTDGLCLQTLLSGFVVINSWPIYEAIGFRKDRGKMPNKVTITAIFLAGVVYIAASLILK</sequence>
<keyword evidence="2" id="KW-0328">Glycosyltransferase</keyword>
<evidence type="ECO:0000256" key="1">
    <source>
        <dbReference type="ARBA" id="ARBA00004308"/>
    </source>
</evidence>
<dbReference type="AlphaFoldDB" id="A0AAV5L3H3"/>
<evidence type="ECO:0000256" key="2">
    <source>
        <dbReference type="ARBA" id="ARBA00022676"/>
    </source>
</evidence>
<keyword evidence="6 8" id="KW-0472">Membrane</keyword>
<dbReference type="Pfam" id="PF03552">
    <property type="entry name" value="Cellulose_synt"/>
    <property type="match status" value="2"/>
</dbReference>
<feature type="transmembrane region" description="Helical" evidence="8">
    <location>
        <begin position="214"/>
        <end position="233"/>
    </location>
</feature>
<gene>
    <name evidence="9" type="ORF">SLEP1_g40314</name>
</gene>
<evidence type="ECO:0000313" key="10">
    <source>
        <dbReference type="Proteomes" id="UP001054252"/>
    </source>
</evidence>
<keyword evidence="10" id="KW-1185">Reference proteome</keyword>
<feature type="transmembrane region" description="Helical" evidence="8">
    <location>
        <begin position="343"/>
        <end position="363"/>
    </location>
</feature>
<keyword evidence="5 8" id="KW-1133">Transmembrane helix</keyword>
<evidence type="ECO:0000256" key="7">
    <source>
        <dbReference type="ARBA" id="ARBA00023316"/>
    </source>
</evidence>
<comment type="subcellular location">
    <subcellularLocation>
        <location evidence="1">Endomembrane system</location>
    </subcellularLocation>
</comment>
<proteinExistence type="predicted"/>
<keyword evidence="4 8" id="KW-0812">Transmembrane</keyword>
<accession>A0AAV5L3H3</accession>
<dbReference type="PANTHER" id="PTHR13301">
    <property type="entry name" value="X-BOX TRANSCRIPTION FACTOR-RELATED"/>
    <property type="match status" value="1"/>
</dbReference>
<evidence type="ECO:0000256" key="4">
    <source>
        <dbReference type="ARBA" id="ARBA00022692"/>
    </source>
</evidence>
<evidence type="ECO:0000313" key="9">
    <source>
        <dbReference type="EMBL" id="GKV31642.1"/>
    </source>
</evidence>
<dbReference type="GO" id="GO:0071555">
    <property type="term" value="P:cell wall organization"/>
    <property type="evidence" value="ECO:0007669"/>
    <property type="project" value="UniProtKB-KW"/>
</dbReference>
<comment type="caution">
    <text evidence="9">The sequence shown here is derived from an EMBL/GenBank/DDBJ whole genome shotgun (WGS) entry which is preliminary data.</text>
</comment>
<keyword evidence="7" id="KW-0961">Cell wall biogenesis/degradation</keyword>
<name>A0AAV5L3H3_9ROSI</name>
<reference evidence="9 10" key="1">
    <citation type="journal article" date="2021" name="Commun. Biol.">
        <title>The genome of Shorea leprosula (Dipterocarpaceae) highlights the ecological relevance of drought in aseasonal tropical rainforests.</title>
        <authorList>
            <person name="Ng K.K.S."/>
            <person name="Kobayashi M.J."/>
            <person name="Fawcett J.A."/>
            <person name="Hatakeyama M."/>
            <person name="Paape T."/>
            <person name="Ng C.H."/>
            <person name="Ang C.C."/>
            <person name="Tnah L.H."/>
            <person name="Lee C.T."/>
            <person name="Nishiyama T."/>
            <person name="Sese J."/>
            <person name="O'Brien M.J."/>
            <person name="Copetti D."/>
            <person name="Mohd Noor M.I."/>
            <person name="Ong R.C."/>
            <person name="Putra M."/>
            <person name="Sireger I.Z."/>
            <person name="Indrioko S."/>
            <person name="Kosugi Y."/>
            <person name="Izuno A."/>
            <person name="Isagi Y."/>
            <person name="Lee S.L."/>
            <person name="Shimizu K.K."/>
        </authorList>
    </citation>
    <scope>NUCLEOTIDE SEQUENCE [LARGE SCALE GENOMIC DNA]</scope>
    <source>
        <strain evidence="9">214</strain>
    </source>
</reference>
<feature type="transmembrane region" description="Helical" evidence="8">
    <location>
        <begin position="253"/>
        <end position="276"/>
    </location>
</feature>
<evidence type="ECO:0000256" key="6">
    <source>
        <dbReference type="ARBA" id="ARBA00023136"/>
    </source>
</evidence>
<organism evidence="9 10">
    <name type="scientific">Rubroshorea leprosula</name>
    <dbReference type="NCBI Taxonomy" id="152421"/>
    <lineage>
        <taxon>Eukaryota</taxon>
        <taxon>Viridiplantae</taxon>
        <taxon>Streptophyta</taxon>
        <taxon>Embryophyta</taxon>
        <taxon>Tracheophyta</taxon>
        <taxon>Spermatophyta</taxon>
        <taxon>Magnoliopsida</taxon>
        <taxon>eudicotyledons</taxon>
        <taxon>Gunneridae</taxon>
        <taxon>Pentapetalae</taxon>
        <taxon>rosids</taxon>
        <taxon>malvids</taxon>
        <taxon>Malvales</taxon>
        <taxon>Dipterocarpaceae</taxon>
        <taxon>Rubroshorea</taxon>
    </lineage>
</organism>
<feature type="transmembrane region" description="Helical" evidence="8">
    <location>
        <begin position="409"/>
        <end position="428"/>
    </location>
</feature>
<feature type="transmembrane region" description="Helical" evidence="8">
    <location>
        <begin position="375"/>
        <end position="393"/>
    </location>
</feature>
<dbReference type="InterPro" id="IPR005150">
    <property type="entry name" value="Cellulose_synth"/>
</dbReference>
<dbReference type="GO" id="GO:0030244">
    <property type="term" value="P:cellulose biosynthetic process"/>
    <property type="evidence" value="ECO:0007669"/>
    <property type="project" value="InterPro"/>
</dbReference>
<dbReference type="GO" id="GO:0012505">
    <property type="term" value="C:endomembrane system"/>
    <property type="evidence" value="ECO:0007669"/>
    <property type="project" value="UniProtKB-SubCell"/>
</dbReference>
<evidence type="ECO:0000256" key="3">
    <source>
        <dbReference type="ARBA" id="ARBA00022679"/>
    </source>
</evidence>
<evidence type="ECO:0000256" key="5">
    <source>
        <dbReference type="ARBA" id="ARBA00022989"/>
    </source>
</evidence>
<evidence type="ECO:0008006" key="11">
    <source>
        <dbReference type="Google" id="ProtNLM"/>
    </source>
</evidence>
<protein>
    <recommendedName>
        <fullName evidence="11">Cellulose synthase-like protein G3</fullName>
    </recommendedName>
</protein>
<keyword evidence="3" id="KW-0808">Transferase</keyword>
<dbReference type="EMBL" id="BPVZ01000092">
    <property type="protein sequence ID" value="GKV31642.1"/>
    <property type="molecule type" value="Genomic_DNA"/>
</dbReference>
<dbReference type="GO" id="GO:0016020">
    <property type="term" value="C:membrane"/>
    <property type="evidence" value="ECO:0007669"/>
    <property type="project" value="InterPro"/>
</dbReference>
<dbReference type="Proteomes" id="UP001054252">
    <property type="component" value="Unassembled WGS sequence"/>
</dbReference>